<dbReference type="HOGENOM" id="CLU_031285_10_1_0"/>
<name>K7RLM3_THEOS</name>
<dbReference type="Gene3D" id="3.40.190.10">
    <property type="entry name" value="Periplasmic binding protein-like II"/>
    <property type="match status" value="2"/>
</dbReference>
<dbReference type="CDD" id="cd14747">
    <property type="entry name" value="PBP2_MalE"/>
    <property type="match status" value="1"/>
</dbReference>
<proteinExistence type="inferred from homology"/>
<dbReference type="AlphaFoldDB" id="K7RLM3"/>
<sequence>MLRKALSSLLFPLALAALAQRPTLEVWIMPNTPNAAEDLKALVAPFERDKGVEVKVTVLDWGVAWTRITAAATSGVGPDLTQLGTTWVGAVSAMGALEPLDDVLEALGGQGAYLPAVWNTTRLAGAKEATAVPWFSELRAFYYRTDALRAAGVNPTQMFADWQGFEAGLARLKASGFRDPATGQPLAPLCTPGKNSWDVLHNAAPWVWGAGGEIVRQEGGRWRSALDEPASLQGLFFFLSLAQKGYVPKDSLEKNTAQIEADFQAGKCAVFASGPWMVQRAKTPEVQGGFAGRPAAGNLGVAPYPAGPKGRYTFFGGSNLALFKFSKNKALAKELLKYLGSAEAQRRYAEMSGMLPALRSAWNAPTFQQDPLFRVFLQAAQFGRSYPGLAGWGGVENLAVQHLGMAWDLVAQGRLTEAALRDLMGRASRAINDSLR</sequence>
<dbReference type="InterPro" id="IPR006059">
    <property type="entry name" value="SBP"/>
</dbReference>
<evidence type="ECO:0000256" key="2">
    <source>
        <dbReference type="ARBA" id="ARBA00022448"/>
    </source>
</evidence>
<geneLocation type="plasmid" evidence="5 6">
    <name>pTHEOS01</name>
</geneLocation>
<dbReference type="RefSeq" id="WP_015065274.1">
    <property type="nucleotide sequence ID" value="NC_019387.1"/>
</dbReference>
<keyword evidence="2" id="KW-0813">Transport</keyword>
<dbReference type="Proteomes" id="UP000000211">
    <property type="component" value="Plasmid pTHEOS01"/>
</dbReference>
<gene>
    <name evidence="5" type="ORF">Theos_2288</name>
</gene>
<dbReference type="GO" id="GO:0042956">
    <property type="term" value="P:maltodextrin transmembrane transport"/>
    <property type="evidence" value="ECO:0007669"/>
    <property type="project" value="TreeGrafter"/>
</dbReference>
<evidence type="ECO:0000313" key="6">
    <source>
        <dbReference type="Proteomes" id="UP000000211"/>
    </source>
</evidence>
<dbReference type="PANTHER" id="PTHR30061:SF50">
    <property type="entry name" value="MALTOSE_MALTODEXTRIN-BINDING PERIPLASMIC PROTEIN"/>
    <property type="match status" value="1"/>
</dbReference>
<feature type="signal peptide" evidence="4">
    <location>
        <begin position="1"/>
        <end position="19"/>
    </location>
</feature>
<dbReference type="PATRIC" id="fig|751945.3.peg.2229"/>
<keyword evidence="3 4" id="KW-0732">Signal</keyword>
<evidence type="ECO:0000256" key="1">
    <source>
        <dbReference type="ARBA" id="ARBA00008520"/>
    </source>
</evidence>
<accession>K7RLM3</accession>
<dbReference type="SUPFAM" id="SSF53850">
    <property type="entry name" value="Periplasmic binding protein-like II"/>
    <property type="match status" value="1"/>
</dbReference>
<keyword evidence="6" id="KW-1185">Reference proteome</keyword>
<protein>
    <submittedName>
        <fullName evidence="5">ABC-type sugar transport system, periplasmic component</fullName>
    </submittedName>
</protein>
<organism evidence="5 6">
    <name type="scientific">Thermus oshimai JL-2</name>
    <dbReference type="NCBI Taxonomy" id="751945"/>
    <lineage>
        <taxon>Bacteria</taxon>
        <taxon>Thermotogati</taxon>
        <taxon>Deinococcota</taxon>
        <taxon>Deinococci</taxon>
        <taxon>Thermales</taxon>
        <taxon>Thermaceae</taxon>
        <taxon>Thermus</taxon>
    </lineage>
</organism>
<evidence type="ECO:0000256" key="4">
    <source>
        <dbReference type="SAM" id="SignalP"/>
    </source>
</evidence>
<dbReference type="OrthoDB" id="9808332at2"/>
<dbReference type="Pfam" id="PF13416">
    <property type="entry name" value="SBP_bac_8"/>
    <property type="match status" value="1"/>
</dbReference>
<keyword evidence="5" id="KW-0614">Plasmid</keyword>
<keyword evidence="5" id="KW-0762">Sugar transport</keyword>
<dbReference type="GO" id="GO:0055052">
    <property type="term" value="C:ATP-binding cassette (ABC) transporter complex, substrate-binding subunit-containing"/>
    <property type="evidence" value="ECO:0007669"/>
    <property type="project" value="TreeGrafter"/>
</dbReference>
<reference evidence="5 6" key="1">
    <citation type="journal article" date="2013" name="Genome Announc.">
        <title>Whole Genome Sequencing of Thermus oshimai JL-2 and Thermus thermophilus JL-18, Incomplete Denitrifiers from the United States Great Basin.</title>
        <authorList>
            <person name="Murugapiran S.K."/>
            <person name="Huntemann M."/>
            <person name="Wei C.L."/>
            <person name="Han J."/>
            <person name="Detter J.C."/>
            <person name="Han C.S."/>
            <person name="Erkkila T.H."/>
            <person name="Teshima H."/>
            <person name="Chen A."/>
            <person name="Kyrpides N."/>
            <person name="Mavrommatis K."/>
            <person name="Markowitz V."/>
            <person name="Szeto E."/>
            <person name="Ivanova N."/>
            <person name="Pagani I."/>
            <person name="Lam J."/>
            <person name="McDonald A.I."/>
            <person name="Dodsworth J.A."/>
            <person name="Pati A."/>
            <person name="Goodwin L."/>
            <person name="Peters L."/>
            <person name="Pitluck S."/>
            <person name="Woyke T."/>
            <person name="Hedlund B.P."/>
        </authorList>
    </citation>
    <scope>NUCLEOTIDE SEQUENCE</scope>
    <source>
        <strain evidence="5 6">JL-2</strain>
        <plasmid evidence="5">pTHEOS01</plasmid>
    </source>
</reference>
<evidence type="ECO:0000256" key="3">
    <source>
        <dbReference type="ARBA" id="ARBA00022729"/>
    </source>
</evidence>
<comment type="similarity">
    <text evidence="1">Belongs to the bacterial solute-binding protein 1 family.</text>
</comment>
<dbReference type="KEGG" id="tos:Theos_2288"/>
<feature type="chain" id="PRO_5003910060" evidence="4">
    <location>
        <begin position="20"/>
        <end position="436"/>
    </location>
</feature>
<dbReference type="EMBL" id="CP003250">
    <property type="protein sequence ID" value="AFV77277.1"/>
    <property type="molecule type" value="Genomic_DNA"/>
</dbReference>
<dbReference type="GO" id="GO:1901982">
    <property type="term" value="F:maltose binding"/>
    <property type="evidence" value="ECO:0007669"/>
    <property type="project" value="TreeGrafter"/>
</dbReference>
<dbReference type="PANTHER" id="PTHR30061">
    <property type="entry name" value="MALTOSE-BINDING PERIPLASMIC PROTEIN"/>
    <property type="match status" value="1"/>
</dbReference>
<dbReference type="GO" id="GO:0015768">
    <property type="term" value="P:maltose transport"/>
    <property type="evidence" value="ECO:0007669"/>
    <property type="project" value="TreeGrafter"/>
</dbReference>
<evidence type="ECO:0000313" key="5">
    <source>
        <dbReference type="EMBL" id="AFV77277.1"/>
    </source>
</evidence>